<evidence type="ECO:0000256" key="5">
    <source>
        <dbReference type="ARBA" id="ARBA00022695"/>
    </source>
</evidence>
<accession>A0A142KW84</accession>
<dbReference type="GO" id="GO:0030422">
    <property type="term" value="P:siRNA processing"/>
    <property type="evidence" value="ECO:0007669"/>
    <property type="project" value="TreeGrafter"/>
</dbReference>
<dbReference type="SUPFAM" id="SSF52540">
    <property type="entry name" value="P-loop containing nucleoside triphosphate hydrolases"/>
    <property type="match status" value="1"/>
</dbReference>
<dbReference type="InterPro" id="IPR001650">
    <property type="entry name" value="Helicase_C-like"/>
</dbReference>
<dbReference type="InterPro" id="IPR011545">
    <property type="entry name" value="DEAD/DEAH_box_helicase_dom"/>
</dbReference>
<evidence type="ECO:0000256" key="4">
    <source>
        <dbReference type="ARBA" id="ARBA00022679"/>
    </source>
</evidence>
<dbReference type="Pfam" id="PF26253">
    <property type="entry name" value="RdRP_head"/>
    <property type="match status" value="1"/>
</dbReference>
<keyword evidence="8" id="KW-0694">RNA-binding</keyword>
<evidence type="ECO:0000256" key="7">
    <source>
        <dbReference type="ARBA" id="ARBA00022840"/>
    </source>
</evidence>
<dbReference type="GO" id="GO:0005524">
    <property type="term" value="F:ATP binding"/>
    <property type="evidence" value="ECO:0007669"/>
    <property type="project" value="UniProtKB-KW"/>
</dbReference>
<dbReference type="InterPro" id="IPR007855">
    <property type="entry name" value="RDRP"/>
</dbReference>
<feature type="region of interest" description="Disordered" evidence="11">
    <location>
        <begin position="2424"/>
        <end position="2463"/>
    </location>
</feature>
<dbReference type="SMR" id="A0A142KW84"/>
<dbReference type="PANTHER" id="PTHR23079:SF55">
    <property type="entry name" value="RNA-DIRECTED RNA POLYMERASE"/>
    <property type="match status" value="1"/>
</dbReference>
<name>A0A142KW84_PHYSO</name>
<dbReference type="EMBL" id="KT387804">
    <property type="protein sequence ID" value="AMS24204.1"/>
    <property type="molecule type" value="mRNA"/>
</dbReference>
<reference evidence="14" key="1">
    <citation type="journal article" date="2016" name="Front. Plant Sci.">
        <title>Diverse Evolutionary Trajectories for Small RNA Biogenesis Genes in the Oomycete Genus Phytophthora.</title>
        <authorList>
            <person name="Bollmann S.R."/>
            <person name="Fang Y."/>
            <person name="Press C.M."/>
            <person name="Tyler B.M."/>
            <person name="Grunwald N.J."/>
        </authorList>
    </citation>
    <scope>NUCLEOTIDE SEQUENCE</scope>
</reference>
<dbReference type="SMART" id="SM00487">
    <property type="entry name" value="DEXDc"/>
    <property type="match status" value="1"/>
</dbReference>
<dbReference type="RefSeq" id="XP_009522559.1">
    <property type="nucleotide sequence ID" value="XM_009524264.1"/>
</dbReference>
<dbReference type="GO" id="GO:0003968">
    <property type="term" value="F:RNA-directed RNA polymerase activity"/>
    <property type="evidence" value="ECO:0007669"/>
    <property type="project" value="UniProtKB-KW"/>
</dbReference>
<dbReference type="InterPro" id="IPR027417">
    <property type="entry name" value="P-loop_NTPase"/>
</dbReference>
<dbReference type="SMART" id="SM00490">
    <property type="entry name" value="HELICc"/>
    <property type="match status" value="1"/>
</dbReference>
<dbReference type="PROSITE" id="PS51192">
    <property type="entry name" value="HELICASE_ATP_BIND_1"/>
    <property type="match status" value="1"/>
</dbReference>
<evidence type="ECO:0000256" key="8">
    <source>
        <dbReference type="ARBA" id="ARBA00022884"/>
    </source>
</evidence>
<dbReference type="InterPro" id="IPR057596">
    <property type="entry name" value="RDRP_core"/>
</dbReference>
<evidence type="ECO:0000259" key="12">
    <source>
        <dbReference type="PROSITE" id="PS51192"/>
    </source>
</evidence>
<keyword evidence="4" id="KW-0808">Transferase</keyword>
<dbReference type="PANTHER" id="PTHR23079">
    <property type="entry name" value="RNA-DEPENDENT RNA POLYMERASE"/>
    <property type="match status" value="1"/>
</dbReference>
<dbReference type="Gene3D" id="3.40.50.300">
    <property type="entry name" value="P-loop containing nucleotide triphosphate hydrolases"/>
    <property type="match status" value="2"/>
</dbReference>
<keyword evidence="7" id="KW-0067">ATP-binding</keyword>
<evidence type="ECO:0000256" key="6">
    <source>
        <dbReference type="ARBA" id="ARBA00022741"/>
    </source>
</evidence>
<dbReference type="PROSITE" id="PS51194">
    <property type="entry name" value="HELICASE_CTER"/>
    <property type="match status" value="1"/>
</dbReference>
<dbReference type="Gene3D" id="3.30.460.10">
    <property type="entry name" value="Beta Polymerase, domain 2"/>
    <property type="match status" value="1"/>
</dbReference>
<dbReference type="OrthoDB" id="97541at2759"/>
<sequence length="2706" mass="305389">MTIAGVGAGAGAGPSDLAWGIACKRCDGLLARHSQLAFLLENATAVHLTLNKRLLHDEQLQAPEGEGESESWRIYSRADVLPELQFTKIRTKNAFKRERLPFELCCVRCDAKVASEGFLDELDESQLLLDSKACACVLDRQTPYGMAGDPKARKWGVILRQLQEMRLPLKIQKLQELIDYGKEGEEKKEVVEEKVDVLPLVHPTEASIRNHFRPRAKMSKLRRYQVELTLSALLENTIVYLPTGCGKTLVAIKVMEEMKHLNPDKLVVFFVPTGPLVSQQAAYIRRESNFQVAEFSGQHGRTTAATSAPIKVDGGFDAVVVTPQYFLNLLFNGRTSITDYSTMVFDEAHHATGNHPYCELLKNLATVDLRVRPHILALTASPFGEGVREASGPTALRKLADAYNAVVNAPTIAADDLEASFIPKEAQWVTVQEDESERKVREGIKRYIQSFYAEIARLLGQVMPFEANYDTNDMELSQFLAKLRLLREQAESMEIRKTNGDAETTGVEKSKRQPSDLELVLEHLRKVASSFYTLSIHGAGTVAESLHRIFGELEASSSNKGRRTFALVETRYRAIMSPALIHFPLDTFTGSDISNRVHLVADCIRKANFDHDSRAIVFVRRRKTAIVLAKAMESLEVLRELNPTRFVGHNSYEGMSWEEEQRPTLDRFRQGRIRLLVATNVLEEGLDVPECSLVIQFDGVVGVTSLIQSRGRARHRDSSFIIFCSAVGKERNQRLVENEKRLVSLANMAASRLKSKVAVKKLMENYPDEALPDVSSGASDEVSTLPLRATFDAMADKVYNIVLGGVFVEADKHRQECILERVNEFASVRNVDQRIGLCTVAARPGQDIYLSFNLLSSGVDFFVDEQAFWMRFESDDIESAASSVFAENVTGVGLHRGLMTPAGAFMELESFGNADALEMAADALIADFGYRRVEFDMRALSESQVWFDLTLTDHAAIYMSFRIPPSCYVEDERECKACQSQALVYCFKVPRSENMKAHLWNLRVFFSKLGVEVRETKIPRANKETVAPTRLHFDLPVAYALQCLLSDCSHFTNGFLPPEFYDVLNALDDKVQEKALLSFHAKLTRINIAEQFSAYLKEERSVLESMCSSPSLGSGAVVYKVIVTPSRVVFCPPDPAPSNRVFRHWGSENFMYMYFRDDNMERLDYTSGNILRRIRNVLKKGIEVPHARDGCRFNFLGCSLSQVRNSSAIFTLLDHHEVRSWIGDLSHLTSPAKYLKRLGQAFSSTKETFNVSQSVLDNPVEDITNDDYVFTDGCGEIAKIGAESIVRELNLSYTPSAFQIRLGGAKGVLVVSDQDNPEVTREESILLRESMSKFASNHTMLEIVACAGKSEAYLTRQSVLILSDLGINEDVLMEMQEQFLSELRTLIASDDGAYFELKAVLPPKVIWWIDVLTRKLGVKILDDEFLSSLARTIYHYRLANTVMRARIPIAQGRTLMGVADFTGTLDYGEVFVQYSVTEEETGADRYVTLDEVDVAVHRSPCHHPGDIRVLRCRADVPRQLRQLKDCIVFPCQGPRPHPDECTGGDLDGDMFVVIWDKRLIPSRTQVHEPMAFDEENEGDTSPRGGEFYQSTDDDGLIDFYVHSIQDDILGVASNAHLALCDSSHEGSLDESAKALARICSKQVDSLRSEKDLEIVRSLAPKNYPDFMQNKEKPSYPSKKVLGKMFRRCKAIFDTTMTKGVTQMPVRDDHFLTAGYTDYVDHAKMLYRQYKLRLRALLLMSGAQTEAELATGMIVEPPSVYKADYFRFGEQCKDVFYELQTAFRAQFNGDTSTLASGEELKLASACYFVAYDDSDASTRSLSFTWIVIDLLTTIKTNNMGKTHYKLWTPVRLSAYAGTIPKLQLCILAEISTITEELLADLFDRLVAVSSLQSAMPSNLKKKEFDLILFGSSGLLTFEKQSDLDVMIRCKSRRGSLKAIAKALEGSHGNIDLKDDIRVPLLSFSFNQWSVEMCKLSNGPVKTRLFRTYMEKYDFVWPCVYFLVRWGKCVGLIRRRSGGGSDMFSPTGFMWFFLKFCREQNYVQPVELTTVPEILKNNDIDSEISFWTELLTRLVSGNGDTSALSAADVLLSFFKYYADLSTPFCDYGFKDPLDPENDTQLELEAVALFRSECHIALHQLVISRGDIRYLLTHREAQTSRITLSHALSTRIHEAPDFFSRKILFDTKADSSARLVFKFHPNSLRSDLYIAEISGPGDAVQRIENQIRMTEQELGARMPYRSNRNFHHEGSSLVLFEGAESQQEKIGFQDYFGERHSDHNNIRLHQAHLICFMNGRQWYDHAGATFCAKFIQQMIKLSRYEHLNPGLTKAKAFVRFGHHYLINLPRSFDEETIMLASIKKLEDEFERGRTARELYESVLIAKQKQRAETEAEAVLGASNQAVESSGENNQDVWGEYSDEEGGWKVGDDSIVDCDEDSGGGGGGSGPRRRPRRPRMNLQKATTAARGDKGVTHSFYSMIEPQHAPWTKEYAEKRLGMKLIRESDSYQVSIVHQSFEYNIRLTDELQLVKVTSRPSRWFSATLKMRQEMDDESHMMDSTPDIRFYVSTTQEMSKTESLYVKLSKCCQDAPDGRGILEFCDESRDKVRISRYLVDAGESPACIGTVRHVRGATYVNSATETELSLMHIREFGIPDRNPEDGFMSVRDKVEAEFRLPPLTPERRLQPAFPREFLATGMQFVDYLRTQADIEAP</sequence>
<dbReference type="GO" id="GO:0003723">
    <property type="term" value="F:RNA binding"/>
    <property type="evidence" value="ECO:0007669"/>
    <property type="project" value="UniProtKB-KW"/>
</dbReference>
<gene>
    <name evidence="14" type="primary">RDR</name>
</gene>
<organism evidence="14">
    <name type="scientific">Phytophthora sojae</name>
    <name type="common">Soybean stem and root rot agent</name>
    <name type="synonym">Phytophthora megasperma f. sp. glycines</name>
    <dbReference type="NCBI Taxonomy" id="67593"/>
    <lineage>
        <taxon>Eukaryota</taxon>
        <taxon>Sar</taxon>
        <taxon>Stramenopiles</taxon>
        <taxon>Oomycota</taxon>
        <taxon>Peronosporomycetes</taxon>
        <taxon>Peronosporales</taxon>
        <taxon>Peronosporaceae</taxon>
        <taxon>Phytophthora</taxon>
    </lineage>
</organism>
<dbReference type="Pfam" id="PF00270">
    <property type="entry name" value="DEAD"/>
    <property type="match status" value="1"/>
</dbReference>
<keyword evidence="6" id="KW-0547">Nucleotide-binding</keyword>
<dbReference type="InterPro" id="IPR014001">
    <property type="entry name" value="Helicase_ATP-bd"/>
</dbReference>
<keyword evidence="9" id="KW-0943">RNA-mediated gene silencing</keyword>
<proteinExistence type="evidence at transcript level"/>
<keyword evidence="5" id="KW-0548">Nucleotidyltransferase</keyword>
<dbReference type="Pfam" id="PF00271">
    <property type="entry name" value="Helicase_C"/>
    <property type="match status" value="1"/>
</dbReference>
<dbReference type="Pfam" id="PF05183">
    <property type="entry name" value="RdRP"/>
    <property type="match status" value="1"/>
</dbReference>
<evidence type="ECO:0000256" key="10">
    <source>
        <dbReference type="ARBA" id="ARBA00048744"/>
    </source>
</evidence>
<dbReference type="InterPro" id="IPR043519">
    <property type="entry name" value="NT_sf"/>
</dbReference>
<dbReference type="GO" id="GO:0031380">
    <property type="term" value="C:nuclear RNA-directed RNA polymerase complex"/>
    <property type="evidence" value="ECO:0007669"/>
    <property type="project" value="TreeGrafter"/>
</dbReference>
<dbReference type="OMA" id="YHYRLAN"/>
<keyword evidence="3 14" id="KW-0696">RNA-directed RNA polymerase</keyword>
<evidence type="ECO:0000259" key="13">
    <source>
        <dbReference type="PROSITE" id="PS51194"/>
    </source>
</evidence>
<dbReference type="Gene3D" id="1.10.1410.10">
    <property type="match status" value="1"/>
</dbReference>
<dbReference type="SUPFAM" id="SSF81301">
    <property type="entry name" value="Nucleotidyltransferase"/>
    <property type="match status" value="1"/>
</dbReference>
<comment type="similarity">
    <text evidence="1">Belongs to the RdRP family.</text>
</comment>
<evidence type="ECO:0000256" key="1">
    <source>
        <dbReference type="ARBA" id="ARBA00005762"/>
    </source>
</evidence>
<dbReference type="KEGG" id="psoj:PHYSODRAFT_558487"/>
<evidence type="ECO:0000313" key="14">
    <source>
        <dbReference type="EMBL" id="AMS24204.1"/>
    </source>
</evidence>
<evidence type="ECO:0000256" key="11">
    <source>
        <dbReference type="SAM" id="MobiDB-lite"/>
    </source>
</evidence>
<comment type="catalytic activity">
    <reaction evidence="10">
        <text>RNA(n) + a ribonucleoside 5'-triphosphate = RNA(n+1) + diphosphate</text>
        <dbReference type="Rhea" id="RHEA:21248"/>
        <dbReference type="Rhea" id="RHEA-COMP:14527"/>
        <dbReference type="Rhea" id="RHEA-COMP:17342"/>
        <dbReference type="ChEBI" id="CHEBI:33019"/>
        <dbReference type="ChEBI" id="CHEBI:61557"/>
        <dbReference type="ChEBI" id="CHEBI:140395"/>
        <dbReference type="EC" id="2.7.7.48"/>
    </reaction>
</comment>
<feature type="domain" description="Helicase ATP-binding" evidence="12">
    <location>
        <begin position="228"/>
        <end position="400"/>
    </location>
</feature>
<evidence type="ECO:0000256" key="3">
    <source>
        <dbReference type="ARBA" id="ARBA00022484"/>
    </source>
</evidence>
<feature type="domain" description="Helicase C-terminal" evidence="13">
    <location>
        <begin position="599"/>
        <end position="763"/>
    </location>
</feature>
<dbReference type="VEuPathDB" id="FungiDB:PHYSODRAFT_558487"/>
<protein>
    <recommendedName>
        <fullName evidence="2">RNA-directed RNA polymerase</fullName>
        <ecNumber evidence="2">2.7.7.48</ecNumber>
    </recommendedName>
</protein>
<dbReference type="EC" id="2.7.7.48" evidence="2"/>
<dbReference type="InterPro" id="IPR058752">
    <property type="entry name" value="RDRP_C_head"/>
</dbReference>
<evidence type="ECO:0000256" key="2">
    <source>
        <dbReference type="ARBA" id="ARBA00012494"/>
    </source>
</evidence>
<evidence type="ECO:0000256" key="9">
    <source>
        <dbReference type="ARBA" id="ARBA00023158"/>
    </source>
</evidence>